<keyword evidence="6" id="KW-1185">Reference proteome</keyword>
<protein>
    <recommendedName>
        <fullName evidence="7">DDE Tnp4 domain-containing protein</fullName>
    </recommendedName>
</protein>
<evidence type="ECO:0000256" key="1">
    <source>
        <dbReference type="ARBA" id="ARBA00001968"/>
    </source>
</evidence>
<dbReference type="Pfam" id="PF13613">
    <property type="entry name" value="HTH_Tnp_4"/>
    <property type="match status" value="1"/>
</dbReference>
<evidence type="ECO:0000259" key="3">
    <source>
        <dbReference type="Pfam" id="PF13359"/>
    </source>
</evidence>
<organism evidence="5 6">
    <name type="scientific">Merluccius polli</name>
    <name type="common">Benguela hake</name>
    <name type="synonym">Merluccius cadenati</name>
    <dbReference type="NCBI Taxonomy" id="89951"/>
    <lineage>
        <taxon>Eukaryota</taxon>
        <taxon>Metazoa</taxon>
        <taxon>Chordata</taxon>
        <taxon>Craniata</taxon>
        <taxon>Vertebrata</taxon>
        <taxon>Euteleostomi</taxon>
        <taxon>Actinopterygii</taxon>
        <taxon>Neopterygii</taxon>
        <taxon>Teleostei</taxon>
        <taxon>Neoteleostei</taxon>
        <taxon>Acanthomorphata</taxon>
        <taxon>Zeiogadaria</taxon>
        <taxon>Gadariae</taxon>
        <taxon>Gadiformes</taxon>
        <taxon>Gadoidei</taxon>
        <taxon>Merlucciidae</taxon>
        <taxon>Merluccius</taxon>
    </lineage>
</organism>
<evidence type="ECO:0000313" key="5">
    <source>
        <dbReference type="EMBL" id="KAK0153149.1"/>
    </source>
</evidence>
<evidence type="ECO:0000313" key="6">
    <source>
        <dbReference type="Proteomes" id="UP001174136"/>
    </source>
</evidence>
<feature type="domain" description="Transposase Helix-turn-helix" evidence="4">
    <location>
        <begin position="9"/>
        <end position="52"/>
    </location>
</feature>
<sequence length="214" mass="24313">MGSVERIHNKLTVEDHLLIILMKLRLGLCNTDLAYTVSKITISNILRSWVPAISLGYPAMAFILKSLIKWPSKGAVLKNMPKIIKCNFKRCRCIIDCTEIFIARPSSLTARAQTWSNYKHNNTIKYLIAITPADELAAYGATLRIPHFTKGKKQLSAQEVDTARQLSRVRIHVERVIGWWKKFKILQTVIPVSQVNILDDVIVCGRDGHFKTFP</sequence>
<dbReference type="EMBL" id="JAOPHQ010000863">
    <property type="protein sequence ID" value="KAK0153149.1"/>
    <property type="molecule type" value="Genomic_DNA"/>
</dbReference>
<feature type="domain" description="DDE Tnp4" evidence="3">
    <location>
        <begin position="95"/>
        <end position="134"/>
    </location>
</feature>
<proteinExistence type="predicted"/>
<accession>A0AA47N6I7</accession>
<dbReference type="GO" id="GO:0046872">
    <property type="term" value="F:metal ion binding"/>
    <property type="evidence" value="ECO:0007669"/>
    <property type="project" value="UniProtKB-KW"/>
</dbReference>
<gene>
    <name evidence="5" type="ORF">N1851_005166</name>
</gene>
<keyword evidence="2" id="KW-0479">Metal-binding</keyword>
<dbReference type="InterPro" id="IPR027805">
    <property type="entry name" value="Transposase_HTH_dom"/>
</dbReference>
<feature type="domain" description="DDE Tnp4" evidence="3">
    <location>
        <begin position="143"/>
        <end position="204"/>
    </location>
</feature>
<comment type="cofactor">
    <cofactor evidence="1">
        <name>a divalent metal cation</name>
        <dbReference type="ChEBI" id="CHEBI:60240"/>
    </cofactor>
</comment>
<dbReference type="AlphaFoldDB" id="A0AA47N6I7"/>
<dbReference type="Pfam" id="PF13359">
    <property type="entry name" value="DDE_Tnp_4"/>
    <property type="match status" value="2"/>
</dbReference>
<reference evidence="5" key="1">
    <citation type="journal article" date="2023" name="Front. Mar. Sci.">
        <title>A new Merluccius polli reference genome to investigate the effects of global change in West African waters.</title>
        <authorList>
            <person name="Mateo J.L."/>
            <person name="Blanco-Fernandez C."/>
            <person name="Garcia-Vazquez E."/>
            <person name="Machado-Schiaffino G."/>
        </authorList>
    </citation>
    <scope>NUCLEOTIDE SEQUENCE</scope>
    <source>
        <strain evidence="5">C29</strain>
        <tissue evidence="5">Fin</tissue>
    </source>
</reference>
<comment type="caution">
    <text evidence="5">The sequence shown here is derived from an EMBL/GenBank/DDBJ whole genome shotgun (WGS) entry which is preliminary data.</text>
</comment>
<dbReference type="Proteomes" id="UP001174136">
    <property type="component" value="Unassembled WGS sequence"/>
</dbReference>
<dbReference type="InterPro" id="IPR027806">
    <property type="entry name" value="HARBI1_dom"/>
</dbReference>
<evidence type="ECO:0000259" key="4">
    <source>
        <dbReference type="Pfam" id="PF13613"/>
    </source>
</evidence>
<dbReference type="PANTHER" id="PTHR23080">
    <property type="entry name" value="THAP DOMAIN PROTEIN"/>
    <property type="match status" value="1"/>
</dbReference>
<evidence type="ECO:0008006" key="7">
    <source>
        <dbReference type="Google" id="ProtNLM"/>
    </source>
</evidence>
<name>A0AA47N6I7_MERPO</name>
<evidence type="ECO:0000256" key="2">
    <source>
        <dbReference type="ARBA" id="ARBA00022723"/>
    </source>
</evidence>